<feature type="region of interest" description="Disordered" evidence="1">
    <location>
        <begin position="31"/>
        <end position="78"/>
    </location>
</feature>
<dbReference type="InterPro" id="IPR045134">
    <property type="entry name" value="UHRF1/2-like"/>
</dbReference>
<sequence length="293" mass="32767">MARQREYGEIPGYPEGTEFTNRKELADAGVHRPLQGGISGGKDGADSIAVSGGYPDDEDFGNEIIYTGQGGRDPATGKQVRDQELVLGNIGLVRSRLDNRLVRVIRGAHKGGKHAPERGYRYDGLFWVDDYWHDIGRDGYRIWRFRLVKLVPDSDSARRSVPASTRRTESVSSRIVRDRTVAEQVKAWHNSACQVCGTCLQTVAGPYAEGAHIQGLGRPHNGPDDESNMLCLCPNHHVLFDSGAIHIDDDFVVWDSIEQTRIGPLRRVSEHRIGLDFLRYHRQHYASPQDRAS</sequence>
<dbReference type="CDD" id="cd00085">
    <property type="entry name" value="HNHc"/>
    <property type="match status" value="1"/>
</dbReference>
<evidence type="ECO:0000313" key="3">
    <source>
        <dbReference type="EMBL" id="NIJ14646.1"/>
    </source>
</evidence>
<dbReference type="Gene3D" id="2.30.280.10">
    <property type="entry name" value="SRA-YDG"/>
    <property type="match status" value="1"/>
</dbReference>
<dbReference type="Pfam" id="PF02182">
    <property type="entry name" value="SAD_SRA"/>
    <property type="match status" value="1"/>
</dbReference>
<proteinExistence type="predicted"/>
<dbReference type="RefSeq" id="WP_167176949.1">
    <property type="nucleotide sequence ID" value="NZ_JAAOYM010000002.1"/>
</dbReference>
<protein>
    <submittedName>
        <fullName evidence="3">Putative restriction endonuclease</fullName>
    </submittedName>
</protein>
<dbReference type="PROSITE" id="PS51015">
    <property type="entry name" value="YDG"/>
    <property type="match status" value="1"/>
</dbReference>
<dbReference type="Pfam" id="PF13391">
    <property type="entry name" value="HNH_2"/>
    <property type="match status" value="1"/>
</dbReference>
<dbReference type="GO" id="GO:0044027">
    <property type="term" value="P:negative regulation of gene expression via chromosomal CpG island methylation"/>
    <property type="evidence" value="ECO:0007669"/>
    <property type="project" value="TreeGrafter"/>
</dbReference>
<dbReference type="InterPro" id="IPR015947">
    <property type="entry name" value="PUA-like_sf"/>
</dbReference>
<evidence type="ECO:0000256" key="1">
    <source>
        <dbReference type="SAM" id="MobiDB-lite"/>
    </source>
</evidence>
<evidence type="ECO:0000313" key="4">
    <source>
        <dbReference type="Proteomes" id="UP000545493"/>
    </source>
</evidence>
<dbReference type="PANTHER" id="PTHR14140:SF27">
    <property type="entry name" value="OS04G0289800 PROTEIN"/>
    <property type="match status" value="1"/>
</dbReference>
<organism evidence="3 4">
    <name type="scientific">Saccharomonospora amisosensis</name>
    <dbReference type="NCBI Taxonomy" id="1128677"/>
    <lineage>
        <taxon>Bacteria</taxon>
        <taxon>Bacillati</taxon>
        <taxon>Actinomycetota</taxon>
        <taxon>Actinomycetes</taxon>
        <taxon>Pseudonocardiales</taxon>
        <taxon>Pseudonocardiaceae</taxon>
        <taxon>Saccharomonospora</taxon>
    </lineage>
</organism>
<dbReference type="GO" id="GO:0016567">
    <property type="term" value="P:protein ubiquitination"/>
    <property type="evidence" value="ECO:0007669"/>
    <property type="project" value="TreeGrafter"/>
</dbReference>
<dbReference type="InterPro" id="IPR036987">
    <property type="entry name" value="SRA-YDG_sf"/>
</dbReference>
<dbReference type="EMBL" id="JAAOYM010000002">
    <property type="protein sequence ID" value="NIJ14646.1"/>
    <property type="molecule type" value="Genomic_DNA"/>
</dbReference>
<name>A0A7X5UUS6_9PSEU</name>
<dbReference type="PANTHER" id="PTHR14140">
    <property type="entry name" value="E3 UBIQUITIN-PROTEIN LIGASE UHRF-RELATED"/>
    <property type="match status" value="1"/>
</dbReference>
<dbReference type="InterPro" id="IPR003615">
    <property type="entry name" value="HNH_nuc"/>
</dbReference>
<gene>
    <name evidence="3" type="ORF">FHU38_005047</name>
</gene>
<reference evidence="3 4" key="1">
    <citation type="submission" date="2020-03" db="EMBL/GenBank/DDBJ databases">
        <title>Sequencing the genomes of 1000 actinobacteria strains.</title>
        <authorList>
            <person name="Klenk H.-P."/>
        </authorList>
    </citation>
    <scope>NUCLEOTIDE SEQUENCE [LARGE SCALE GENOMIC DNA]</scope>
    <source>
        <strain evidence="3 4">DSM 45685</strain>
    </source>
</reference>
<dbReference type="GO" id="GO:0004519">
    <property type="term" value="F:endonuclease activity"/>
    <property type="evidence" value="ECO:0007669"/>
    <property type="project" value="UniProtKB-KW"/>
</dbReference>
<keyword evidence="4" id="KW-1185">Reference proteome</keyword>
<feature type="domain" description="YDG" evidence="2">
    <location>
        <begin position="8"/>
        <end position="149"/>
    </location>
</feature>
<dbReference type="InterPro" id="IPR003105">
    <property type="entry name" value="SRA_YDG"/>
</dbReference>
<keyword evidence="3" id="KW-0255">Endonuclease</keyword>
<dbReference type="Proteomes" id="UP000545493">
    <property type="component" value="Unassembled WGS sequence"/>
</dbReference>
<comment type="caution">
    <text evidence="3">The sequence shown here is derived from an EMBL/GenBank/DDBJ whole genome shotgun (WGS) entry which is preliminary data.</text>
</comment>
<dbReference type="SMART" id="SM00466">
    <property type="entry name" value="SRA"/>
    <property type="match status" value="1"/>
</dbReference>
<keyword evidence="3" id="KW-0378">Hydrolase</keyword>
<accession>A0A7X5UUS6</accession>
<evidence type="ECO:0000259" key="2">
    <source>
        <dbReference type="PROSITE" id="PS51015"/>
    </source>
</evidence>
<keyword evidence="3" id="KW-0540">Nuclease</keyword>
<dbReference type="GO" id="GO:0061630">
    <property type="term" value="F:ubiquitin protein ligase activity"/>
    <property type="evidence" value="ECO:0007669"/>
    <property type="project" value="TreeGrafter"/>
</dbReference>
<dbReference type="AlphaFoldDB" id="A0A7X5UUS6"/>
<dbReference type="SUPFAM" id="SSF88697">
    <property type="entry name" value="PUA domain-like"/>
    <property type="match status" value="1"/>
</dbReference>